<dbReference type="PANTHER" id="PTHR43433:SF5">
    <property type="entry name" value="AB HYDROLASE-1 DOMAIN-CONTAINING PROTEIN"/>
    <property type="match status" value="1"/>
</dbReference>
<dbReference type="GO" id="GO:0016787">
    <property type="term" value="F:hydrolase activity"/>
    <property type="evidence" value="ECO:0007669"/>
    <property type="project" value="UniProtKB-KW"/>
</dbReference>
<dbReference type="Pfam" id="PF00561">
    <property type="entry name" value="Abhydrolase_1"/>
    <property type="match status" value="1"/>
</dbReference>
<comment type="caution">
    <text evidence="3">The sequence shown here is derived from an EMBL/GenBank/DDBJ whole genome shotgun (WGS) entry which is preliminary data.</text>
</comment>
<evidence type="ECO:0000259" key="2">
    <source>
        <dbReference type="Pfam" id="PF00561"/>
    </source>
</evidence>
<keyword evidence="4" id="KW-1185">Reference proteome</keyword>
<dbReference type="InterPro" id="IPR000073">
    <property type="entry name" value="AB_hydrolase_1"/>
</dbReference>
<organism evidence="3 4">
    <name type="scientific">Xenorhabdus littoralis</name>
    <dbReference type="NCBI Taxonomy" id="2582835"/>
    <lineage>
        <taxon>Bacteria</taxon>
        <taxon>Pseudomonadati</taxon>
        <taxon>Pseudomonadota</taxon>
        <taxon>Gammaproteobacteria</taxon>
        <taxon>Enterobacterales</taxon>
        <taxon>Morganellaceae</taxon>
        <taxon>Xenorhabdus</taxon>
    </lineage>
</organism>
<evidence type="ECO:0000313" key="4">
    <source>
        <dbReference type="Proteomes" id="UP001271640"/>
    </source>
</evidence>
<keyword evidence="3" id="KW-0378">Hydrolase</keyword>
<dbReference type="Gene3D" id="3.40.50.1820">
    <property type="entry name" value="alpha/beta hydrolase"/>
    <property type="match status" value="1"/>
</dbReference>
<dbReference type="SUPFAM" id="SSF53474">
    <property type="entry name" value="alpha/beta-Hydrolases"/>
    <property type="match status" value="1"/>
</dbReference>
<reference evidence="4" key="1">
    <citation type="journal article" date="2024" name="Toxins">
        <title>Genome Sequence Analysis of Native Xenorhabdus Strains Isolated from Entomopathogenic Nematodes in Argentina.</title>
        <authorList>
            <person name="Palma L."/>
            <person name="Frizzo L."/>
            <person name="Kaiser S."/>
            <person name="Berry C."/>
            <person name="Caballero P."/>
            <person name="Bode H.B."/>
            <person name="Del Valle E.E."/>
        </authorList>
    </citation>
    <scope>NUCLEOTIDE SEQUENCE [LARGE SCALE GENOMIC DNA]</scope>
    <source>
        <strain evidence="4">Reich</strain>
    </source>
</reference>
<accession>A0ABU4SJ32</accession>
<protein>
    <submittedName>
        <fullName evidence="3">Alpha/beta hydrolase</fullName>
    </submittedName>
</protein>
<evidence type="ECO:0000256" key="1">
    <source>
        <dbReference type="SAM" id="MobiDB-lite"/>
    </source>
</evidence>
<dbReference type="InterPro" id="IPR029058">
    <property type="entry name" value="AB_hydrolase_fold"/>
</dbReference>
<feature type="region of interest" description="Disordered" evidence="1">
    <location>
        <begin position="1"/>
        <end position="23"/>
    </location>
</feature>
<dbReference type="Proteomes" id="UP001271640">
    <property type="component" value="Unassembled WGS sequence"/>
</dbReference>
<dbReference type="PANTHER" id="PTHR43433">
    <property type="entry name" value="HYDROLASE, ALPHA/BETA FOLD FAMILY PROTEIN"/>
    <property type="match status" value="1"/>
</dbReference>
<sequence length="301" mass="33222">MKITANNISIEVEDSEDNGNSRGKQRPTALLIMGLGMQLTDWPDEVVSQLVAAGFRVIRYDNRDAGLSQRFEHIPQRSLLWQKIRFRLGLPVRPFYSVQDMADDALGVLDALNIPHAHIIGASMGGMIAQRLAATYPERVMSLVSIMSSSGASHLPPPKPEIMAALLSKPAGTREDELVAHQLKIAQIVLSPSELCDKDELTRHIRIALRRSGYYPNGPIRQTLAIMADSGRTELLAQIRCPTLVVHGEDDPLMQMVCGEDTAKRITGAEFLPIQSMGHSFPLSFMQALTEKIIPFLHGVK</sequence>
<proteinExistence type="predicted"/>
<dbReference type="InterPro" id="IPR050471">
    <property type="entry name" value="AB_hydrolase"/>
</dbReference>
<feature type="domain" description="AB hydrolase-1" evidence="2">
    <location>
        <begin position="30"/>
        <end position="280"/>
    </location>
</feature>
<gene>
    <name evidence="3" type="ORF">FE394_05525</name>
</gene>
<dbReference type="EMBL" id="VCDP01000017">
    <property type="protein sequence ID" value="MDX7998662.1"/>
    <property type="molecule type" value="Genomic_DNA"/>
</dbReference>
<evidence type="ECO:0000313" key="3">
    <source>
        <dbReference type="EMBL" id="MDX7998662.1"/>
    </source>
</evidence>
<name>A0ABU4SJ32_9GAMM</name>